<evidence type="ECO:0000256" key="18">
    <source>
        <dbReference type="PROSITE-ProRule" id="PRU00703"/>
    </source>
</evidence>
<keyword evidence="9 14" id="KW-0520">NAD</keyword>
<protein>
    <recommendedName>
        <fullName evidence="14 20">Inosine-5'-monophosphate dehydrogenase</fullName>
        <shortName evidence="14">IMP dehydrogenase</shortName>
        <shortName evidence="14">IMPD</shortName>
        <shortName evidence="14">IMPDH</shortName>
        <ecNumber evidence="14 20">1.1.1.205</ecNumber>
    </recommendedName>
</protein>
<comment type="activity regulation">
    <text evidence="14">Mycophenolic acid (MPA) is a non-competitive inhibitor that prevents formation of the closed enzyme conformation by binding to the same site as the amobile flap. In contrast, mizoribine monophosphate (MZP) is a competitive inhibitor that induces the closed conformation. MPA is a potent inhibitor of mammalian IMPDHs but a poor inhibitor of the bacterial enzymes. MZP is a more potent inhibitor of bacterial IMPDH.</text>
</comment>
<feature type="binding site" evidence="14">
    <location>
        <begin position="404"/>
        <end position="408"/>
    </location>
    <ligand>
        <name>IMP</name>
        <dbReference type="ChEBI" id="CHEBI:58053"/>
    </ligand>
</feature>
<feature type="binding site" evidence="14">
    <location>
        <position position="322"/>
    </location>
    <ligand>
        <name>IMP</name>
        <dbReference type="ChEBI" id="CHEBI:58053"/>
    </ligand>
</feature>
<dbReference type="EC" id="1.1.1.205" evidence="14 20"/>
<name>A0A0S4ISB5_BODSA</name>
<gene>
    <name evidence="22" type="ORF">BSAL_71070</name>
</gene>
<dbReference type="SUPFAM" id="SSF51412">
    <property type="entry name" value="Inosine monophosphate dehydrogenase (IMPDH)"/>
    <property type="match status" value="2"/>
</dbReference>
<evidence type="ECO:0000313" key="22">
    <source>
        <dbReference type="EMBL" id="CUG05641.1"/>
    </source>
</evidence>
<dbReference type="InterPro" id="IPR001093">
    <property type="entry name" value="IMP_DH_GMPRt"/>
</dbReference>
<dbReference type="PIRSF" id="PIRSF000130">
    <property type="entry name" value="IMPDH"/>
    <property type="match status" value="1"/>
</dbReference>
<evidence type="ECO:0000256" key="5">
    <source>
        <dbReference type="ARBA" id="ARBA00022749"/>
    </source>
</evidence>
<feature type="binding site" evidence="14 16">
    <location>
        <begin position="317"/>
        <end position="319"/>
    </location>
    <ligand>
        <name>NAD(+)</name>
        <dbReference type="ChEBI" id="CHEBI:57540"/>
    </ligand>
</feature>
<evidence type="ECO:0000256" key="15">
    <source>
        <dbReference type="PIRSR" id="PIRSR000130-1"/>
    </source>
</evidence>
<evidence type="ECO:0000256" key="3">
    <source>
        <dbReference type="ARBA" id="ARBA00022723"/>
    </source>
</evidence>
<evidence type="ECO:0000256" key="6">
    <source>
        <dbReference type="ARBA" id="ARBA00022755"/>
    </source>
</evidence>
<evidence type="ECO:0000256" key="16">
    <source>
        <dbReference type="PIRSR" id="PIRSR000130-3"/>
    </source>
</evidence>
<dbReference type="GO" id="GO:0005737">
    <property type="term" value="C:cytoplasm"/>
    <property type="evidence" value="ECO:0007669"/>
    <property type="project" value="UniProtKB-SubCell"/>
</dbReference>
<evidence type="ECO:0000256" key="2">
    <source>
        <dbReference type="ARBA" id="ARBA00005502"/>
    </source>
</evidence>
<feature type="binding site" evidence="14">
    <location>
        <begin position="357"/>
        <end position="359"/>
    </location>
    <ligand>
        <name>IMP</name>
        <dbReference type="ChEBI" id="CHEBI:58053"/>
    </ligand>
</feature>
<keyword evidence="23" id="KW-1185">Reference proteome</keyword>
<dbReference type="InterPro" id="IPR015875">
    <property type="entry name" value="IMP_DH/GMP_Rdtase_CS"/>
</dbReference>
<dbReference type="SMART" id="SM00116">
    <property type="entry name" value="CBS"/>
    <property type="match status" value="2"/>
</dbReference>
<feature type="domain" description="CBS" evidence="21">
    <location>
        <begin position="172"/>
        <end position="230"/>
    </location>
</feature>
<evidence type="ECO:0000259" key="21">
    <source>
        <dbReference type="PROSITE" id="PS51371"/>
    </source>
</evidence>
<evidence type="ECO:0000256" key="13">
    <source>
        <dbReference type="ARBA" id="ARBA00084116"/>
    </source>
</evidence>
<evidence type="ECO:0000256" key="20">
    <source>
        <dbReference type="RuleBase" id="RU003928"/>
    </source>
</evidence>
<feature type="binding site" description="in other chain" evidence="14 17">
    <location>
        <position position="319"/>
    </location>
    <ligand>
        <name>K(+)</name>
        <dbReference type="ChEBI" id="CHEBI:29103"/>
        <note>ligand shared between two tetrameric partners</note>
    </ligand>
</feature>
<feature type="active site" description="Thioimidate intermediate" evidence="14 15">
    <location>
        <position position="324"/>
    </location>
</feature>
<evidence type="ECO:0000256" key="19">
    <source>
        <dbReference type="RuleBase" id="RU003927"/>
    </source>
</evidence>
<dbReference type="PANTHER" id="PTHR11911:SF111">
    <property type="entry name" value="INOSINE-5'-MONOPHOSPHATE DEHYDROGENASE"/>
    <property type="match status" value="1"/>
</dbReference>
<sequence length="511" mass="55226">MATDLRTKVIRDGTPAEELFKHEGLTYNDFIILPGFIDFPASDVNVSGQFTRKIRLHMPVASSPMDTVSETDMVRAMALMGGIGVIHNNCPIPRQAAMVKSVKLYRNGFIMRPKALRPEDPIAMVHEINDHLGISGILVTNNGTSNGVLLGIVCMKDVDYLKDKTIKVSQVMLPRDKMTTAQYPIKLEEAMDILNRSRHGYLPVVNSKDEVMSLCSRRDAAKARSFPNSSIDANGQLLCAAATSTREDDKARVVALAKAGVDVLVLDSSQGNTVYQISFIKWVKQSFPNIEIIAGNVVTQDQAKNLIDAGADGLRIGMGSGSICITQEILACGRPQGTAVYKVGKYAASRGIPCVADGGLRNVGDICKALAIGANTVMLGSMLSGTSETPGDFFFKDGIRLKTYRGMGSIEAMSQGKESGKRYLSENEVVQVAQGVSGHVVDKGSAVKLLAYINKGMQQSAQDIGETSFDAVRKKMYEGQVLFDKRSATAQGEGGVHSLHSYEKKLFASKM</sequence>
<keyword evidence="7 14" id="KW-0630">Potassium</keyword>
<dbReference type="InterPro" id="IPR000644">
    <property type="entry name" value="CBS_dom"/>
</dbReference>
<evidence type="ECO:0000256" key="14">
    <source>
        <dbReference type="HAMAP-Rule" id="MF_03156"/>
    </source>
</evidence>
<dbReference type="PANTHER" id="PTHR11911">
    <property type="entry name" value="INOSINE-5-MONOPHOSPHATE DEHYDROGENASE RELATED"/>
    <property type="match status" value="1"/>
</dbReference>
<dbReference type="Pfam" id="PF00478">
    <property type="entry name" value="IMPDH"/>
    <property type="match status" value="1"/>
</dbReference>
<evidence type="ECO:0000256" key="1">
    <source>
        <dbReference type="ARBA" id="ARBA00001958"/>
    </source>
</evidence>
<keyword evidence="13" id="KW-0327">Glycosome</keyword>
<dbReference type="EMBL" id="CYKH01000542">
    <property type="protein sequence ID" value="CUG05641.1"/>
    <property type="molecule type" value="Genomic_DNA"/>
</dbReference>
<dbReference type="PROSITE" id="PS51371">
    <property type="entry name" value="CBS"/>
    <property type="match status" value="1"/>
</dbReference>
<comment type="similarity">
    <text evidence="2 14 19">Belongs to the IMPDH/GMPR family.</text>
</comment>
<dbReference type="UniPathway" id="UPA00601">
    <property type="reaction ID" value="UER00295"/>
</dbReference>
<dbReference type="CDD" id="cd04601">
    <property type="entry name" value="CBS_pair_IMPDH"/>
    <property type="match status" value="1"/>
</dbReference>
<evidence type="ECO:0000313" key="23">
    <source>
        <dbReference type="Proteomes" id="UP000051952"/>
    </source>
</evidence>
<comment type="subunit">
    <text evidence="14">Homotetramer.</text>
</comment>
<dbReference type="OrthoDB" id="416622at2759"/>
<feature type="binding site" evidence="14">
    <location>
        <position position="434"/>
    </location>
    <ligand>
        <name>IMP</name>
        <dbReference type="ChEBI" id="CHEBI:58053"/>
    </ligand>
</feature>
<dbReference type="OMA" id="MGYCGAK"/>
<dbReference type="GO" id="GO:0003938">
    <property type="term" value="F:IMP dehydrogenase activity"/>
    <property type="evidence" value="ECO:0007669"/>
    <property type="project" value="UniProtKB-UniRule"/>
</dbReference>
<comment type="cofactor">
    <cofactor evidence="1 14">
        <name>K(+)</name>
        <dbReference type="ChEBI" id="CHEBI:29103"/>
    </cofactor>
</comment>
<dbReference type="FunFam" id="3.20.20.70:FF:000086">
    <property type="entry name" value="IMP dehydrogenase, putative"/>
    <property type="match status" value="1"/>
</dbReference>
<dbReference type="HAMAP" id="MF_01964">
    <property type="entry name" value="IMPDH"/>
    <property type="match status" value="1"/>
</dbReference>
<dbReference type="Pfam" id="PF00571">
    <property type="entry name" value="CBS"/>
    <property type="match status" value="1"/>
</dbReference>
<comment type="catalytic activity">
    <reaction evidence="11 14 20">
        <text>IMP + NAD(+) + H2O = XMP + NADH + H(+)</text>
        <dbReference type="Rhea" id="RHEA:11708"/>
        <dbReference type="ChEBI" id="CHEBI:15377"/>
        <dbReference type="ChEBI" id="CHEBI:15378"/>
        <dbReference type="ChEBI" id="CHEBI:57464"/>
        <dbReference type="ChEBI" id="CHEBI:57540"/>
        <dbReference type="ChEBI" id="CHEBI:57945"/>
        <dbReference type="ChEBI" id="CHEBI:58053"/>
        <dbReference type="EC" id="1.1.1.205"/>
    </reaction>
</comment>
<accession>A0A0S4ISB5</accession>
<evidence type="ECO:0000256" key="8">
    <source>
        <dbReference type="ARBA" id="ARBA00023002"/>
    </source>
</evidence>
<keyword evidence="10 18" id="KW-0129">CBS domain</keyword>
<keyword evidence="5 14" id="KW-0332">GMP biosynthesis</keyword>
<dbReference type="AlphaFoldDB" id="A0A0S4ISB5"/>
<dbReference type="VEuPathDB" id="TriTrypDB:BSAL_71070"/>
<dbReference type="Proteomes" id="UP000051952">
    <property type="component" value="Unassembled WGS sequence"/>
</dbReference>
<dbReference type="CDD" id="cd00381">
    <property type="entry name" value="IMPDH"/>
    <property type="match status" value="1"/>
</dbReference>
<evidence type="ECO:0000256" key="11">
    <source>
        <dbReference type="ARBA" id="ARBA00048028"/>
    </source>
</evidence>
<comment type="function">
    <text evidence="12 14">Catalyzes the conversion of inosine 5'-phosphate (IMP) to xanthosine 5'-phosphate (XMP), the first committed and rate-limiting step in the de novo synthesis of guanine nucleotides, and therefore plays an important role in the regulation of cell growth.</text>
</comment>
<keyword evidence="14" id="KW-0963">Cytoplasm</keyword>
<evidence type="ECO:0000256" key="10">
    <source>
        <dbReference type="ARBA" id="ARBA00023122"/>
    </source>
</evidence>
<comment type="subcellular location">
    <subcellularLocation>
        <location evidence="14">Cytoplasm</location>
    </subcellularLocation>
</comment>
<dbReference type="GO" id="GO:0006183">
    <property type="term" value="P:GTP biosynthetic process"/>
    <property type="evidence" value="ECO:0007669"/>
    <property type="project" value="TreeGrafter"/>
</dbReference>
<comment type="pathway">
    <text evidence="14 20">Purine metabolism; XMP biosynthesis via de novo pathway; XMP from IMP: step 1/1.</text>
</comment>
<organism evidence="22 23">
    <name type="scientific">Bodo saltans</name>
    <name type="common">Flagellated protozoan</name>
    <dbReference type="NCBI Taxonomy" id="75058"/>
    <lineage>
        <taxon>Eukaryota</taxon>
        <taxon>Discoba</taxon>
        <taxon>Euglenozoa</taxon>
        <taxon>Kinetoplastea</taxon>
        <taxon>Metakinetoplastina</taxon>
        <taxon>Eubodonida</taxon>
        <taxon>Bodonidae</taxon>
        <taxon>Bodo</taxon>
    </lineage>
</organism>
<evidence type="ECO:0000256" key="9">
    <source>
        <dbReference type="ARBA" id="ARBA00023027"/>
    </source>
</evidence>
<comment type="caution">
    <text evidence="14">Lacks conserved residue(s) required for the propagation of feature annotation.</text>
</comment>
<keyword evidence="3 14" id="KW-0479">Metal-binding</keyword>
<dbReference type="GO" id="GO:0000166">
    <property type="term" value="F:nucleotide binding"/>
    <property type="evidence" value="ECO:0007669"/>
    <property type="project" value="UniProtKB-UniRule"/>
</dbReference>
<feature type="binding site" evidence="14">
    <location>
        <begin position="380"/>
        <end position="381"/>
    </location>
    <ligand>
        <name>IMP</name>
        <dbReference type="ChEBI" id="CHEBI:58053"/>
    </ligand>
</feature>
<reference evidence="23" key="1">
    <citation type="submission" date="2015-09" db="EMBL/GenBank/DDBJ databases">
        <authorList>
            <consortium name="Pathogen Informatics"/>
        </authorList>
    </citation>
    <scope>NUCLEOTIDE SEQUENCE [LARGE SCALE GENOMIC DNA]</scope>
    <source>
        <strain evidence="23">Lake Konstanz</strain>
    </source>
</reference>
<feature type="binding site" description="in other chain" evidence="14 17">
    <location>
        <position position="324"/>
    </location>
    <ligand>
        <name>K(+)</name>
        <dbReference type="ChEBI" id="CHEBI:29103"/>
        <note>ligand shared between two tetrameric partners</note>
    </ligand>
</feature>
<evidence type="ECO:0000256" key="12">
    <source>
        <dbReference type="ARBA" id="ARBA00056556"/>
    </source>
</evidence>
<dbReference type="GO" id="GO:0046872">
    <property type="term" value="F:metal ion binding"/>
    <property type="evidence" value="ECO:0007669"/>
    <property type="project" value="UniProtKB-UniRule"/>
</dbReference>
<keyword evidence="8 14" id="KW-0560">Oxidoreductase</keyword>
<dbReference type="PROSITE" id="PS00487">
    <property type="entry name" value="IMP_DH_GMP_RED"/>
    <property type="match status" value="1"/>
</dbReference>
<feature type="binding site" description="in other chain" evidence="14 17">
    <location>
        <position position="321"/>
    </location>
    <ligand>
        <name>K(+)</name>
        <dbReference type="ChEBI" id="CHEBI:29103"/>
        <note>ligand shared between two tetrameric partners</note>
    </ligand>
</feature>
<feature type="active site" description="Proton acceptor" evidence="14 15">
    <location>
        <position position="422"/>
    </location>
</feature>
<proteinExistence type="inferred from homology"/>
<dbReference type="GO" id="GO:0006177">
    <property type="term" value="P:GMP biosynthetic process"/>
    <property type="evidence" value="ECO:0007669"/>
    <property type="project" value="UniProtKB-UniRule"/>
</dbReference>
<evidence type="ECO:0000256" key="17">
    <source>
        <dbReference type="PIRSR" id="PIRSR000130-4"/>
    </source>
</evidence>
<evidence type="ECO:0000256" key="7">
    <source>
        <dbReference type="ARBA" id="ARBA00022958"/>
    </source>
</evidence>
<feature type="binding site" evidence="14 16">
    <location>
        <begin position="267"/>
        <end position="269"/>
    </location>
    <ligand>
        <name>NAD(+)</name>
        <dbReference type="ChEBI" id="CHEBI:57540"/>
    </ligand>
</feature>
<keyword evidence="4" id="KW-0677">Repeat</keyword>
<dbReference type="InterPro" id="IPR005990">
    <property type="entry name" value="IMP_DH"/>
</dbReference>
<dbReference type="SMART" id="SM01240">
    <property type="entry name" value="IMPDH"/>
    <property type="match status" value="1"/>
</dbReference>
<dbReference type="NCBIfam" id="TIGR01302">
    <property type="entry name" value="IMP_dehydrog"/>
    <property type="match status" value="1"/>
</dbReference>
<keyword evidence="6 14" id="KW-0658">Purine biosynthesis</keyword>
<dbReference type="Gene3D" id="3.20.20.70">
    <property type="entry name" value="Aldolase class I"/>
    <property type="match status" value="1"/>
</dbReference>
<evidence type="ECO:0000256" key="4">
    <source>
        <dbReference type="ARBA" id="ARBA00022737"/>
    </source>
</evidence>
<dbReference type="InterPro" id="IPR013785">
    <property type="entry name" value="Aldolase_TIM"/>
</dbReference>